<evidence type="ECO:0000313" key="4">
    <source>
        <dbReference type="EMBL" id="EDG9355111.1"/>
    </source>
</evidence>
<evidence type="ECO:0000313" key="8">
    <source>
        <dbReference type="Proteomes" id="UP000319682"/>
    </source>
</evidence>
<dbReference type="EMBL" id="AAMFVA010000016">
    <property type="protein sequence ID" value="EDG9355111.1"/>
    <property type="molecule type" value="Genomic_DNA"/>
</dbReference>
<dbReference type="EMBL" id="QLHR01000002">
    <property type="protein sequence ID" value="TRT00600.1"/>
    <property type="molecule type" value="Genomic_DNA"/>
</dbReference>
<proteinExistence type="predicted"/>
<dbReference type="Pfam" id="PF22522">
    <property type="entry name" value="DUF6998"/>
    <property type="match status" value="1"/>
</dbReference>
<dbReference type="RefSeq" id="WP_001592532.1">
    <property type="nucleotide sequence ID" value="NZ_CBDGUR010000002.1"/>
</dbReference>
<dbReference type="EMBL" id="AAHXAU010000002">
    <property type="protein sequence ID" value="ECB2718353.1"/>
    <property type="molecule type" value="Genomic_DNA"/>
</dbReference>
<dbReference type="EMBL" id="AAHNRG010000045">
    <property type="protein sequence ID" value="EBY2813591.1"/>
    <property type="molecule type" value="Genomic_DNA"/>
</dbReference>
<reference evidence="4" key="3">
    <citation type="submission" date="2018-07" db="EMBL/GenBank/DDBJ databases">
        <authorList>
            <consortium name="PulseNet: The National Subtyping Network for Foodborne Disease Surveillance"/>
            <person name="Tarr C.L."/>
            <person name="Trees E."/>
            <person name="Katz L.S."/>
            <person name="Carleton-Romer H.A."/>
            <person name="Stroika S."/>
            <person name="Kucerova Z."/>
            <person name="Roache K.F."/>
            <person name="Sabol A.L."/>
            <person name="Besser J."/>
            <person name="Gerner-Smidt P."/>
        </authorList>
    </citation>
    <scope>NUCLEOTIDE SEQUENCE</scope>
    <source>
        <strain evidence="4">PNUSAS011022</strain>
    </source>
</reference>
<comment type="caution">
    <text evidence="5">The sequence shown here is derived from an EMBL/GenBank/DDBJ whole genome shotgun (WGS) entry which is preliminary data.</text>
</comment>
<evidence type="ECO:0000313" key="2">
    <source>
        <dbReference type="EMBL" id="EBY2813591.1"/>
    </source>
</evidence>
<reference evidence="3" key="6">
    <citation type="submission" date="2019-02" db="EMBL/GenBank/DDBJ databases">
        <authorList>
            <consortium name="GenomeTrakr network: Whole genome sequencing for foodborne pathogen traceback"/>
        </authorList>
    </citation>
    <scope>NUCLEOTIDE SEQUENCE</scope>
    <source>
        <strain evidence="3">FSIS11917443</strain>
    </source>
</reference>
<evidence type="ECO:0000259" key="1">
    <source>
        <dbReference type="Pfam" id="PF22522"/>
    </source>
</evidence>
<reference evidence="6" key="1">
    <citation type="journal article" date="2018" name="Genome Biol.">
        <title>SKESA: strategic k-mer extension for scrupulous assemblies.</title>
        <authorList>
            <person name="Souvorov A."/>
            <person name="Agarwala R."/>
            <person name="Lipman D.J."/>
        </authorList>
    </citation>
    <scope>NUCLEOTIDE SEQUENCE</scope>
    <source>
        <strain evidence="6">13-2237</strain>
    </source>
</reference>
<evidence type="ECO:0000313" key="6">
    <source>
        <dbReference type="EMBL" id="HAF7256936.1"/>
    </source>
</evidence>
<reference evidence="5" key="5">
    <citation type="submission" date="2018-07" db="EMBL/GenBank/DDBJ databases">
        <authorList>
            <person name="Ashton P.M."/>
            <person name="Dallman T."/>
            <person name="Nair S."/>
            <person name="De Pinna E."/>
            <person name="Peters T."/>
            <person name="Grant K."/>
        </authorList>
    </citation>
    <scope>NUCLEOTIDE SEQUENCE</scope>
    <source>
        <strain evidence="2">245122</strain>
        <strain evidence="5">333397</strain>
    </source>
</reference>
<protein>
    <recommendedName>
        <fullName evidence="1">DUF6998 domain-containing protein</fullName>
    </recommendedName>
</protein>
<feature type="domain" description="DUF6998" evidence="1">
    <location>
        <begin position="38"/>
        <end position="153"/>
    </location>
</feature>
<accession>A0A3T2YF74</accession>
<dbReference type="EMBL" id="AAMJPF010000021">
    <property type="protein sequence ID" value="EDI0272627.1"/>
    <property type="molecule type" value="Genomic_DNA"/>
</dbReference>
<name>A0A3T2YF74_SALET</name>
<evidence type="ECO:0000313" key="5">
    <source>
        <dbReference type="EMBL" id="EDI0272627.1"/>
    </source>
</evidence>
<dbReference type="InterPro" id="IPR054267">
    <property type="entry name" value="DUF6998"/>
</dbReference>
<evidence type="ECO:0000313" key="7">
    <source>
        <dbReference type="EMBL" id="TRT00600.1"/>
    </source>
</evidence>
<gene>
    <name evidence="4" type="ORF">B9668_22480</name>
    <name evidence="5" type="ORF">CC707_16130</name>
    <name evidence="7" type="ORF">DNP18_05665</name>
    <name evidence="2" type="ORF">DVF77_21765</name>
    <name evidence="3" type="ORF">EVY66_01935</name>
    <name evidence="6" type="ORF">G9X39_001596</name>
</gene>
<dbReference type="EMBL" id="DAAWCK010000010">
    <property type="protein sequence ID" value="HAF7256936.1"/>
    <property type="molecule type" value="Genomic_DNA"/>
</dbReference>
<evidence type="ECO:0000313" key="3">
    <source>
        <dbReference type="EMBL" id="ECB2718353.1"/>
    </source>
</evidence>
<dbReference type="Proteomes" id="UP000319682">
    <property type="component" value="Unassembled WGS sequence"/>
</dbReference>
<reference evidence="6" key="4">
    <citation type="submission" date="2018-07" db="EMBL/GenBank/DDBJ databases">
        <authorList>
            <consortium name="NCBI Pathogen Detection Project"/>
        </authorList>
    </citation>
    <scope>NUCLEOTIDE SEQUENCE</scope>
    <source>
        <strain evidence="6">13-2237</strain>
    </source>
</reference>
<sequence>MGTTLLQENHEKILNILNEAKDVALRYYKLTNKPLGITGEIAEHEAATLLGLSLCSARQSGYDATEILDGKEYRVQIKGRYMPDPKKVSARIGAIDISKPFDSVLLVLLDENYDAFAMYEASRDVVVAALQAPGSKSRNERNQLGIAKFKSISRLRWSKVAEPEIL</sequence>
<organism evidence="5">
    <name type="scientific">Salmonella enterica subsp. enterica serovar Panama</name>
    <dbReference type="NCBI Taxonomy" id="29472"/>
    <lineage>
        <taxon>Bacteria</taxon>
        <taxon>Pseudomonadati</taxon>
        <taxon>Pseudomonadota</taxon>
        <taxon>Gammaproteobacteria</taxon>
        <taxon>Enterobacterales</taxon>
        <taxon>Enterobacteriaceae</taxon>
        <taxon>Salmonella</taxon>
    </lineage>
</organism>
<reference evidence="7 8" key="2">
    <citation type="submission" date="2018-06" db="EMBL/GenBank/DDBJ databases">
        <title>Investigation of an outbreak of Salmonella Panama causing invasive infection in children in Taiwan.</title>
        <authorList>
            <person name="Feng Y."/>
            <person name="Chiu C.-H."/>
        </authorList>
    </citation>
    <scope>NUCLEOTIDE SEQUENCE [LARGE SCALE GENOMIC DNA]</scope>
    <source>
        <strain evidence="7 8">B79</strain>
    </source>
</reference>
<dbReference type="AlphaFoldDB" id="A0A3T2YF74"/>